<name>A0A385EAT5_9CAUD</name>
<reference evidence="2" key="2">
    <citation type="submission" date="2018-07" db="EMBL/GenBank/DDBJ databases">
        <authorList>
            <person name="Quirk P.G."/>
            <person name="Krulwich T.A."/>
        </authorList>
    </citation>
    <scope>NUCLEOTIDE SEQUENCE</scope>
</reference>
<sequence>MSDLIKLNPEPANMTAVKLGAVILYFSYQTLVGFRCPHLGTVSNPDGKGYGRTTAGHMTKFGLASARTTATESDFQTLALRAVQGHVRDIGELLI</sequence>
<evidence type="ECO:0000313" key="2">
    <source>
        <dbReference type="EMBL" id="AXQ69011.1"/>
    </source>
</evidence>
<gene>
    <name evidence="1" type="ORF">CcrPW_gp023</name>
    <name evidence="2" type="ORF">CcrPW_gp472</name>
</gene>
<accession>A0A385EAT5</accession>
<protein>
    <submittedName>
        <fullName evidence="2">Uncharacterized protein</fullName>
    </submittedName>
</protein>
<dbReference type="Proteomes" id="UP000259026">
    <property type="component" value="Segment"/>
</dbReference>
<reference evidence="2 3" key="3">
    <citation type="submission" date="2018-09" db="EMBL/GenBank/DDBJ databases">
        <title>Giant CbK-like Caulobacter bacteriophages have genetically divergent genomes.</title>
        <authorList>
            <person name="Wilson K."/>
            <person name="Ely B."/>
        </authorList>
    </citation>
    <scope>NUCLEOTIDE SEQUENCE [LARGE SCALE GENOMIC DNA]</scope>
</reference>
<dbReference type="EMBL" id="MH588545">
    <property type="protein sequence ID" value="AXQ69011.1"/>
    <property type="molecule type" value="Genomic_DNA"/>
</dbReference>
<reference evidence="3" key="1">
    <citation type="submission" date="2018-07" db="EMBL/GenBank/DDBJ databases">
        <title>Giant CbK-like Caulobacter bacteriophages have genetically divergent genomes.</title>
        <authorList>
            <person name="Wilson K.M."/>
            <person name="Ely B."/>
        </authorList>
    </citation>
    <scope>NUCLEOTIDE SEQUENCE [LARGE SCALE GENOMIC DNA]</scope>
</reference>
<organism evidence="2 3">
    <name type="scientific">Caulobacter phage CcrPW</name>
    <dbReference type="NCBI Taxonomy" id="2283271"/>
    <lineage>
        <taxon>Viruses</taxon>
        <taxon>Duplodnaviria</taxon>
        <taxon>Heunggongvirae</taxon>
        <taxon>Uroviricota</taxon>
        <taxon>Caudoviricetes</taxon>
        <taxon>Jeanschmidtviridae</taxon>
        <taxon>Colossusvirus</taxon>
        <taxon>Colossusvirus PW</taxon>
    </lineage>
</organism>
<evidence type="ECO:0000313" key="3">
    <source>
        <dbReference type="Proteomes" id="UP000259026"/>
    </source>
</evidence>
<dbReference type="EMBL" id="MH588545">
    <property type="protein sequence ID" value="AXQ68562.1"/>
    <property type="molecule type" value="Genomic_DNA"/>
</dbReference>
<evidence type="ECO:0000313" key="1">
    <source>
        <dbReference type="EMBL" id="AXQ68562.1"/>
    </source>
</evidence>
<keyword evidence="3" id="KW-1185">Reference proteome</keyword>
<proteinExistence type="predicted"/>